<evidence type="ECO:0000313" key="1">
    <source>
        <dbReference type="EMBL" id="KAJ7394195.1"/>
    </source>
</evidence>
<dbReference type="EMBL" id="MU825397">
    <property type="protein sequence ID" value="KAJ7394195.1"/>
    <property type="molecule type" value="Genomic_DNA"/>
</dbReference>
<dbReference type="Pfam" id="PF00277">
    <property type="entry name" value="SAA"/>
    <property type="match status" value="1"/>
</dbReference>
<evidence type="ECO:0000313" key="2">
    <source>
        <dbReference type="Proteomes" id="UP001163046"/>
    </source>
</evidence>
<dbReference type="AlphaFoldDB" id="A0A9X0A6N8"/>
<reference evidence="1" key="1">
    <citation type="submission" date="2023-01" db="EMBL/GenBank/DDBJ databases">
        <title>Genome assembly of the deep-sea coral Lophelia pertusa.</title>
        <authorList>
            <person name="Herrera S."/>
            <person name="Cordes E."/>
        </authorList>
    </citation>
    <scope>NUCLEOTIDE SEQUENCE</scope>
    <source>
        <strain evidence="1">USNM1676648</strain>
        <tissue evidence="1">Polyp</tissue>
    </source>
</reference>
<dbReference type="Proteomes" id="UP001163046">
    <property type="component" value="Unassembled WGS sequence"/>
</dbReference>
<dbReference type="GO" id="GO:0005576">
    <property type="term" value="C:extracellular region"/>
    <property type="evidence" value="ECO:0007669"/>
    <property type="project" value="InterPro"/>
</dbReference>
<keyword evidence="2" id="KW-1185">Reference proteome</keyword>
<sequence length="179" mass="20697">MKAQNKFYKPYAAAFKFTVVLLLSQIVLGREILDREIEEEKRSELLSRRSLPKWLEELPSVPQWMKVAASKYRGLPDQISCAVTKMAKALNDMRDARAVNCDDYFRCRGSHEAAQCGDYAAAFASHVRYRQEWRTGGMDKHYNSQADLFGSLGGDCLDKYKYKTYGTSHECNVPWYYHK</sequence>
<name>A0A9X0A6N8_9CNID</name>
<dbReference type="Gene3D" id="1.10.132.110">
    <property type="entry name" value="Serum amyloid A protein"/>
    <property type="match status" value="1"/>
</dbReference>
<proteinExistence type="predicted"/>
<organism evidence="1 2">
    <name type="scientific">Desmophyllum pertusum</name>
    <dbReference type="NCBI Taxonomy" id="174260"/>
    <lineage>
        <taxon>Eukaryota</taxon>
        <taxon>Metazoa</taxon>
        <taxon>Cnidaria</taxon>
        <taxon>Anthozoa</taxon>
        <taxon>Hexacorallia</taxon>
        <taxon>Scleractinia</taxon>
        <taxon>Caryophylliina</taxon>
        <taxon>Caryophylliidae</taxon>
        <taxon>Desmophyllum</taxon>
    </lineage>
</organism>
<comment type="caution">
    <text evidence="1">The sequence shown here is derived from an EMBL/GenBank/DDBJ whole genome shotgun (WGS) entry which is preliminary data.</text>
</comment>
<protein>
    <submittedName>
        <fullName evidence="1">Uncharacterized protein</fullName>
    </submittedName>
</protein>
<gene>
    <name evidence="1" type="ORF">OS493_003877</name>
</gene>
<accession>A0A9X0A6N8</accession>
<dbReference type="OrthoDB" id="10391387at2759"/>
<dbReference type="InterPro" id="IPR000096">
    <property type="entry name" value="Serum_amyloid_A"/>
</dbReference>